<gene>
    <name evidence="4" type="ORF">OnM2_021030</name>
</gene>
<organism evidence="4 5">
    <name type="scientific">Erysiphe neolycopersici</name>
    <dbReference type="NCBI Taxonomy" id="212602"/>
    <lineage>
        <taxon>Eukaryota</taxon>
        <taxon>Fungi</taxon>
        <taxon>Dikarya</taxon>
        <taxon>Ascomycota</taxon>
        <taxon>Pezizomycotina</taxon>
        <taxon>Leotiomycetes</taxon>
        <taxon>Erysiphales</taxon>
        <taxon>Erysiphaceae</taxon>
        <taxon>Erysiphe</taxon>
    </lineage>
</organism>
<dbReference type="EMBL" id="MCFK01002133">
    <property type="protein sequence ID" value="RKF64104.1"/>
    <property type="molecule type" value="Genomic_DNA"/>
</dbReference>
<dbReference type="GO" id="GO:0001179">
    <property type="term" value="F:RNA polymerase I general transcription initiation factor binding"/>
    <property type="evidence" value="ECO:0007669"/>
    <property type="project" value="TreeGrafter"/>
</dbReference>
<sequence>MADYRVINSIYGHPGLAHYDIDTKIWSFYLYIEQVEPLTEILPPCIEDLSTSDERPSVIIRQQSNTLFKALPELYSSKDLITTLLESQFYQVSPLFNGPIFAVGYAKDTKQICGSRRPLIFASTYGSAAHTLQLLMPRYETCRWDKYDKTRISLLSSSIADRAFWTNGKGTIRQISFSDTLEEKSTWLAARQDCVITVFRPFLSEASSYSWTTNTSLHSNPVAIISSGDNVNFIYSDISFNPWYPRQLATINSRGCWTIYDLEKSHRKGPLQKVRQKVTGDFYDSCNSMPTESQPSCSTDGWHRIFWICNISTIVICNRSYLAIFDIKSTMVKLQTPTLIPKESEDHILDIKRSSLNSDELFVLTTSQIFWMQVIPRKSTPHDENFHFGGKIILSCRHFRSPNDESLNLVPVTAGKVSLLLTSAKHPVISFYFFGREAGGSSFPKALQCSLSLTCIPGINPLIVSACFLPCTIIFNPSDDVSNYKAQCSNEEIEFYQIWFLTPTLQLVSTLCAVRLLHIYEVLSPISQTKPLDKKKKKITYRMNRRLTEDSFIVPDELKYDKLDSYRAQGKNISSVGEEKIYEDLRLRLDWRSLFQTIFPYESKEGDAVASLSGCKIQTTAQFLTELSDQINKGLKDDSKSMILIYDICNFNPISEDLRQVETIMKNFFDSLHMNSDMNNSKSLALKQISLFSGAGLVLELGEALNLSHIFHQLIEIWISVLPKDVPNRFRGVRLKLVRKLALDLYMSSIGLFFEDKTPRYQNTQVTESQELSQPGMPEIDISEKSTMLFTCQKAAGQEYGGADNQYHASSITKSDDLEILLAPETSSEDPAFSRIRQFAISVKSSSKFKRPMFLNEWSSTPGCDPDIAHSYNGVYNFSRSDNEKTSREESRRQRKANKSLCQQSFRSHQSILQPSSVIRDSTAEISASQPSMNFNDIINANNKRKSKKKRTAGF</sequence>
<dbReference type="Pfam" id="PF20640">
    <property type="entry name" value="Rrn6_HB"/>
    <property type="match status" value="1"/>
</dbReference>
<dbReference type="Proteomes" id="UP000286134">
    <property type="component" value="Unassembled WGS sequence"/>
</dbReference>
<dbReference type="PANTHER" id="PTHR28221">
    <property type="entry name" value="RNA POLYMERASE I-SPECIFIC TRANSCRIPTION INITIATION FACTOR RRN6"/>
    <property type="match status" value="1"/>
</dbReference>
<dbReference type="Pfam" id="PF10214">
    <property type="entry name" value="Rrn6_beta-prop"/>
    <property type="match status" value="1"/>
</dbReference>
<reference evidence="4 5" key="1">
    <citation type="journal article" date="2018" name="BMC Genomics">
        <title>Comparative genome analyses reveal sequence features reflecting distinct modes of host-adaptation between dicot and monocot powdery mildew.</title>
        <authorList>
            <person name="Wu Y."/>
            <person name="Ma X."/>
            <person name="Pan Z."/>
            <person name="Kale S.D."/>
            <person name="Song Y."/>
            <person name="King H."/>
            <person name="Zhang Q."/>
            <person name="Presley C."/>
            <person name="Deng X."/>
            <person name="Wei C.I."/>
            <person name="Xiao S."/>
        </authorList>
    </citation>
    <scope>NUCLEOTIDE SEQUENCE [LARGE SCALE GENOMIC DNA]</scope>
    <source>
        <strain evidence="4">UMSG2</strain>
    </source>
</reference>
<feature type="compositionally biased region" description="Basic residues" evidence="1">
    <location>
        <begin position="943"/>
        <end position="955"/>
    </location>
</feature>
<evidence type="ECO:0000259" key="2">
    <source>
        <dbReference type="Pfam" id="PF10214"/>
    </source>
</evidence>
<dbReference type="PANTHER" id="PTHR28221:SF2">
    <property type="entry name" value="RNA POLYMERASE I-SPECIFIC TRANSCRIPTION INITIATION FACTOR RRN6"/>
    <property type="match status" value="1"/>
</dbReference>
<feature type="domain" description="RRN6 helical bundle" evidence="3">
    <location>
        <begin position="548"/>
        <end position="750"/>
    </location>
</feature>
<dbReference type="OrthoDB" id="4090074at2759"/>
<dbReference type="InterPro" id="IPR048537">
    <property type="entry name" value="RRN6_HB"/>
</dbReference>
<accession>A0A420I352</accession>
<dbReference type="GO" id="GO:0070860">
    <property type="term" value="C:RNA polymerase I core factor complex"/>
    <property type="evidence" value="ECO:0007669"/>
    <property type="project" value="TreeGrafter"/>
</dbReference>
<dbReference type="STRING" id="212602.A0A420I352"/>
<feature type="domain" description="RRN6 beta-propeller" evidence="2">
    <location>
        <begin position="98"/>
        <end position="444"/>
    </location>
</feature>
<dbReference type="InterPro" id="IPR019350">
    <property type="entry name" value="RNA_pol_I-sp_TIF_RRN6-like"/>
</dbReference>
<evidence type="ECO:0000259" key="3">
    <source>
        <dbReference type="Pfam" id="PF20640"/>
    </source>
</evidence>
<feature type="compositionally biased region" description="Basic and acidic residues" evidence="1">
    <location>
        <begin position="881"/>
        <end position="892"/>
    </location>
</feature>
<feature type="region of interest" description="Disordered" evidence="1">
    <location>
        <begin position="879"/>
        <end position="906"/>
    </location>
</feature>
<protein>
    <recommendedName>
        <fullName evidence="6">RNA polymerase I-specific transcription initiation factor RRN6-like protein</fullName>
    </recommendedName>
</protein>
<keyword evidence="5" id="KW-1185">Reference proteome</keyword>
<evidence type="ECO:0000313" key="4">
    <source>
        <dbReference type="EMBL" id="RKF64104.1"/>
    </source>
</evidence>
<proteinExistence type="predicted"/>
<name>A0A420I352_9PEZI</name>
<evidence type="ECO:0000256" key="1">
    <source>
        <dbReference type="SAM" id="MobiDB-lite"/>
    </source>
</evidence>
<evidence type="ECO:0008006" key="6">
    <source>
        <dbReference type="Google" id="ProtNLM"/>
    </source>
</evidence>
<dbReference type="InterPro" id="IPR048535">
    <property type="entry name" value="RRN6_beta-prop"/>
</dbReference>
<feature type="region of interest" description="Disordered" evidence="1">
    <location>
        <begin position="929"/>
        <end position="955"/>
    </location>
</feature>
<dbReference type="AlphaFoldDB" id="A0A420I352"/>
<dbReference type="GO" id="GO:0042790">
    <property type="term" value="P:nucleolar large rRNA transcription by RNA polymerase I"/>
    <property type="evidence" value="ECO:0007669"/>
    <property type="project" value="TreeGrafter"/>
</dbReference>
<evidence type="ECO:0000313" key="5">
    <source>
        <dbReference type="Proteomes" id="UP000286134"/>
    </source>
</evidence>
<dbReference type="GO" id="GO:0001163">
    <property type="term" value="F:RNA polymerase I transcription regulatory region sequence-specific DNA binding"/>
    <property type="evidence" value="ECO:0007669"/>
    <property type="project" value="TreeGrafter"/>
</dbReference>
<comment type="caution">
    <text evidence="4">The sequence shown here is derived from an EMBL/GenBank/DDBJ whole genome shotgun (WGS) entry which is preliminary data.</text>
</comment>
<feature type="compositionally biased region" description="Polar residues" evidence="1">
    <location>
        <begin position="929"/>
        <end position="941"/>
    </location>
</feature>